<organism evidence="2 3">
    <name type="scientific">Rothia mucilaginosa</name>
    <dbReference type="NCBI Taxonomy" id="43675"/>
    <lineage>
        <taxon>Bacteria</taxon>
        <taxon>Bacillati</taxon>
        <taxon>Actinomycetota</taxon>
        <taxon>Actinomycetes</taxon>
        <taxon>Micrococcales</taxon>
        <taxon>Micrococcaceae</taxon>
        <taxon>Rothia</taxon>
    </lineage>
</organism>
<dbReference type="RefSeq" id="WP_096740614.1">
    <property type="nucleotide sequence ID" value="NZ_CP023510.1"/>
</dbReference>
<dbReference type="AlphaFoldDB" id="A0A291DD12"/>
<evidence type="ECO:0000256" key="1">
    <source>
        <dbReference type="SAM" id="MobiDB-lite"/>
    </source>
</evidence>
<protein>
    <recommendedName>
        <fullName evidence="4">DNA-binding protein</fullName>
    </recommendedName>
</protein>
<name>A0A291DD12_9MICC</name>
<proteinExistence type="predicted"/>
<evidence type="ECO:0000313" key="2">
    <source>
        <dbReference type="EMBL" id="ATF62270.1"/>
    </source>
</evidence>
<dbReference type="Proteomes" id="UP000218628">
    <property type="component" value="Chromosome"/>
</dbReference>
<evidence type="ECO:0008006" key="4">
    <source>
        <dbReference type="Google" id="ProtNLM"/>
    </source>
</evidence>
<sequence length="112" mass="12992">MGHIADSLPHPNDWEGEKPLYSAAEAAVFLGVKPLTITNRVYRRTLTPAAWSKDTGYCFTRATLDHALYRAEKARRQKREYRHIIPNKEQLTPPRLKRSSIDWNNPYEGKKN</sequence>
<evidence type="ECO:0000313" key="3">
    <source>
        <dbReference type="Proteomes" id="UP000218628"/>
    </source>
</evidence>
<accession>A0A291DD12</accession>
<reference evidence="3" key="1">
    <citation type="submission" date="2017-09" db="EMBL/GenBank/DDBJ databases">
        <title>FDA dAtabase for Regulatory Grade micrObial Sequences (FDA-ARGOS): Supporting development and validation of Infectious Disease Dx tests.</title>
        <authorList>
            <person name="Minogue T."/>
            <person name="Wolcott M."/>
            <person name="Wasieloski L."/>
            <person name="Aguilar W."/>
            <person name="Moore D."/>
            <person name="Tallon L."/>
            <person name="Sadzewicz L."/>
            <person name="Ott S."/>
            <person name="Zhao X."/>
            <person name="Nagaraj S."/>
            <person name="Vavikolanu K."/>
            <person name="Aluvathingal J."/>
            <person name="Nadendla S."/>
            <person name="Sichtig H."/>
        </authorList>
    </citation>
    <scope>NUCLEOTIDE SEQUENCE [LARGE SCALE GENOMIC DNA]</scope>
    <source>
        <strain evidence="3">FDAARGOS_369</strain>
    </source>
</reference>
<feature type="region of interest" description="Disordered" evidence="1">
    <location>
        <begin position="83"/>
        <end position="112"/>
    </location>
</feature>
<gene>
    <name evidence="2" type="ORF">CO690_00710</name>
</gene>
<dbReference type="EMBL" id="CP023510">
    <property type="protein sequence ID" value="ATF62270.1"/>
    <property type="molecule type" value="Genomic_DNA"/>
</dbReference>